<reference evidence="2 3" key="1">
    <citation type="journal article" date="2019" name="Int. J. Syst. Evol. Microbiol.">
        <title>The Global Catalogue of Microorganisms (GCM) 10K type strain sequencing project: providing services to taxonomists for standard genome sequencing and annotation.</title>
        <authorList>
            <consortium name="The Broad Institute Genomics Platform"/>
            <consortium name="The Broad Institute Genome Sequencing Center for Infectious Disease"/>
            <person name="Wu L."/>
            <person name="Ma J."/>
        </authorList>
    </citation>
    <scope>NUCLEOTIDE SEQUENCE [LARGE SCALE GENOMIC DNA]</scope>
    <source>
        <strain evidence="2 3">JCM 16259</strain>
    </source>
</reference>
<feature type="transmembrane region" description="Helical" evidence="1">
    <location>
        <begin position="154"/>
        <end position="173"/>
    </location>
</feature>
<sequence>MSGWVVAAVGAVLCFAGIASLNAAVLVSAFGLVWLLVDTVGASTGTTLLVAAAGAVAAWVLVRLVFKTASFFVGALAGAVVGARAYAMLEPGGGNVVVGLVFVAAVGVLGGWLAARWSVKVLLVLTALGGAGLVLCGLGRSVEGLAWLRAPDETYLAVVDVLLWLVLAALGWVSQRRISARRVEGRSPRR</sequence>
<organism evidence="2 3">
    <name type="scientific">Terrabacter carboxydivorans</name>
    <dbReference type="NCBI Taxonomy" id="619730"/>
    <lineage>
        <taxon>Bacteria</taxon>
        <taxon>Bacillati</taxon>
        <taxon>Actinomycetota</taxon>
        <taxon>Actinomycetes</taxon>
        <taxon>Micrococcales</taxon>
        <taxon>Intrasporangiaceae</taxon>
        <taxon>Terrabacter</taxon>
    </lineage>
</organism>
<evidence type="ECO:0000313" key="2">
    <source>
        <dbReference type="EMBL" id="GAA2494929.1"/>
    </source>
</evidence>
<dbReference type="RefSeq" id="WP_344256440.1">
    <property type="nucleotide sequence ID" value="NZ_BAAARE010000018.1"/>
</dbReference>
<comment type="caution">
    <text evidence="2">The sequence shown here is derived from an EMBL/GenBank/DDBJ whole genome shotgun (WGS) entry which is preliminary data.</text>
</comment>
<feature type="transmembrane region" description="Helical" evidence="1">
    <location>
        <begin position="93"/>
        <end position="114"/>
    </location>
</feature>
<name>A0ABN3M2U6_9MICO</name>
<feature type="transmembrane region" description="Helical" evidence="1">
    <location>
        <begin position="33"/>
        <end position="62"/>
    </location>
</feature>
<gene>
    <name evidence="2" type="ORF">GCM10009858_36230</name>
</gene>
<keyword evidence="1" id="KW-0812">Transmembrane</keyword>
<evidence type="ECO:0008006" key="4">
    <source>
        <dbReference type="Google" id="ProtNLM"/>
    </source>
</evidence>
<proteinExistence type="predicted"/>
<evidence type="ECO:0000313" key="3">
    <source>
        <dbReference type="Proteomes" id="UP001500730"/>
    </source>
</evidence>
<keyword evidence="1" id="KW-0472">Membrane</keyword>
<feature type="transmembrane region" description="Helical" evidence="1">
    <location>
        <begin position="121"/>
        <end position="142"/>
    </location>
</feature>
<keyword evidence="3" id="KW-1185">Reference proteome</keyword>
<dbReference type="EMBL" id="BAAARE010000018">
    <property type="protein sequence ID" value="GAA2494929.1"/>
    <property type="molecule type" value="Genomic_DNA"/>
</dbReference>
<evidence type="ECO:0000256" key="1">
    <source>
        <dbReference type="SAM" id="Phobius"/>
    </source>
</evidence>
<accession>A0ABN3M2U6</accession>
<keyword evidence="1" id="KW-1133">Transmembrane helix</keyword>
<protein>
    <recommendedName>
        <fullName evidence="4">DUF4203 domain-containing protein</fullName>
    </recommendedName>
</protein>
<dbReference type="Proteomes" id="UP001500730">
    <property type="component" value="Unassembled WGS sequence"/>
</dbReference>
<feature type="transmembrane region" description="Helical" evidence="1">
    <location>
        <begin position="69"/>
        <end position="87"/>
    </location>
</feature>